<feature type="transmembrane region" description="Helical" evidence="6">
    <location>
        <begin position="80"/>
        <end position="98"/>
    </location>
</feature>
<feature type="compositionally biased region" description="Polar residues" evidence="5">
    <location>
        <begin position="175"/>
        <end position="193"/>
    </location>
</feature>
<evidence type="ECO:0000256" key="6">
    <source>
        <dbReference type="SAM" id="Phobius"/>
    </source>
</evidence>
<organism evidence="7 8">
    <name type="scientific">Cyclotella cryptica</name>
    <dbReference type="NCBI Taxonomy" id="29204"/>
    <lineage>
        <taxon>Eukaryota</taxon>
        <taxon>Sar</taxon>
        <taxon>Stramenopiles</taxon>
        <taxon>Ochrophyta</taxon>
        <taxon>Bacillariophyta</taxon>
        <taxon>Coscinodiscophyceae</taxon>
        <taxon>Thalassiosirophycidae</taxon>
        <taxon>Stephanodiscales</taxon>
        <taxon>Stephanodiscaceae</taxon>
        <taxon>Cyclotella</taxon>
    </lineage>
</organism>
<protein>
    <recommendedName>
        <fullName evidence="9">Zinc/iron permease</fullName>
    </recommendedName>
</protein>
<gene>
    <name evidence="7" type="ORF">HJC23_011752</name>
</gene>
<name>A0ABD3PH56_9STRA</name>
<dbReference type="AlphaFoldDB" id="A0ABD3PH56"/>
<accession>A0ABD3PH56</accession>
<evidence type="ECO:0000256" key="1">
    <source>
        <dbReference type="ARBA" id="ARBA00004141"/>
    </source>
</evidence>
<comment type="caution">
    <text evidence="7">The sequence shown here is derived from an EMBL/GenBank/DDBJ whole genome shotgun (WGS) entry which is preliminary data.</text>
</comment>
<evidence type="ECO:0000256" key="3">
    <source>
        <dbReference type="ARBA" id="ARBA00022989"/>
    </source>
</evidence>
<comment type="subcellular location">
    <subcellularLocation>
        <location evidence="1">Membrane</location>
        <topology evidence="1">Multi-pass membrane protein</topology>
    </subcellularLocation>
</comment>
<reference evidence="7 8" key="1">
    <citation type="journal article" date="2020" name="G3 (Bethesda)">
        <title>Improved Reference Genome for Cyclotella cryptica CCMP332, a Model for Cell Wall Morphogenesis, Salinity Adaptation, and Lipid Production in Diatoms (Bacillariophyta).</title>
        <authorList>
            <person name="Roberts W.R."/>
            <person name="Downey K.M."/>
            <person name="Ruck E.C."/>
            <person name="Traller J.C."/>
            <person name="Alverson A.J."/>
        </authorList>
    </citation>
    <scope>NUCLEOTIDE SEQUENCE [LARGE SCALE GENOMIC DNA]</scope>
    <source>
        <strain evidence="7 8">CCMP332</strain>
    </source>
</reference>
<dbReference type="GO" id="GO:0016020">
    <property type="term" value="C:membrane"/>
    <property type="evidence" value="ECO:0007669"/>
    <property type="project" value="UniProtKB-SubCell"/>
</dbReference>
<evidence type="ECO:0000256" key="2">
    <source>
        <dbReference type="ARBA" id="ARBA00022692"/>
    </source>
</evidence>
<feature type="transmembrane region" description="Helical" evidence="6">
    <location>
        <begin position="404"/>
        <end position="423"/>
    </location>
</feature>
<dbReference type="InterPro" id="IPR003689">
    <property type="entry name" value="ZIP"/>
</dbReference>
<feature type="region of interest" description="Disordered" evidence="5">
    <location>
        <begin position="172"/>
        <end position="194"/>
    </location>
</feature>
<keyword evidence="3 6" id="KW-1133">Transmembrane helix</keyword>
<evidence type="ECO:0000313" key="8">
    <source>
        <dbReference type="Proteomes" id="UP001516023"/>
    </source>
</evidence>
<feature type="transmembrane region" description="Helical" evidence="6">
    <location>
        <begin position="369"/>
        <end position="392"/>
    </location>
</feature>
<proteinExistence type="predicted"/>
<keyword evidence="8" id="KW-1185">Reference proteome</keyword>
<sequence>MTLAEGHVWTAFGLTFAAGTATLIGASVVFFPKLVKLASRRVLAGSLGFSASMMIYISFVDIFRKSFDAFKSSGMEESRAYGLATLCVFIGVLMTKVVEMIVHRLNGDQHPNRRDAGEEIQLTWNENEKHCEIKEPQEGPEVSVPHCVGCSADPVGDLKKWQAKADAEITAMTHEVSNTRRSTGASSSETNGSLIVDDEENAALDDRPAIQEPQKDDQRHDAEELTISVEVSSQPVNSRNTVVPVGDAEIMAAKPDIAFRAPAHSQLSATEEKKKLVRMGLTTATALAIHNFPEGLATFVAALEDPFSGAVLAIAIGAHNIPEGLCVALPIYYGTGSRWRGFFWGVVSGMAEPVAAILGWLVLATTLSLEVYAVLFGLVSGIMVMISLKELLPTAHRYDPEDAVVTYCAIVGMGVMALSLVLFKFST</sequence>
<dbReference type="Pfam" id="PF02535">
    <property type="entry name" value="Zip"/>
    <property type="match status" value="1"/>
</dbReference>
<dbReference type="PANTHER" id="PTHR11040">
    <property type="entry name" value="ZINC/IRON TRANSPORTER"/>
    <property type="match status" value="1"/>
</dbReference>
<feature type="transmembrane region" description="Helical" evidence="6">
    <location>
        <begin position="342"/>
        <end position="363"/>
    </location>
</feature>
<evidence type="ECO:0000313" key="7">
    <source>
        <dbReference type="EMBL" id="KAL3787068.1"/>
    </source>
</evidence>
<evidence type="ECO:0008006" key="9">
    <source>
        <dbReference type="Google" id="ProtNLM"/>
    </source>
</evidence>
<dbReference type="PANTHER" id="PTHR11040:SF205">
    <property type="entry name" value="ZINC TRANSPORTER ZUPT"/>
    <property type="match status" value="1"/>
</dbReference>
<keyword evidence="2 6" id="KW-0812">Transmembrane</keyword>
<dbReference type="Proteomes" id="UP001516023">
    <property type="component" value="Unassembled WGS sequence"/>
</dbReference>
<keyword evidence="4 6" id="KW-0472">Membrane</keyword>
<evidence type="ECO:0000256" key="4">
    <source>
        <dbReference type="ARBA" id="ARBA00023136"/>
    </source>
</evidence>
<feature type="transmembrane region" description="Helical" evidence="6">
    <location>
        <begin position="42"/>
        <end position="60"/>
    </location>
</feature>
<evidence type="ECO:0000256" key="5">
    <source>
        <dbReference type="SAM" id="MobiDB-lite"/>
    </source>
</evidence>
<feature type="transmembrane region" description="Helical" evidence="6">
    <location>
        <begin position="6"/>
        <end position="30"/>
    </location>
</feature>
<dbReference type="EMBL" id="JABMIG020000182">
    <property type="protein sequence ID" value="KAL3787068.1"/>
    <property type="molecule type" value="Genomic_DNA"/>
</dbReference>